<comment type="caution">
    <text evidence="2">The sequence shown here is derived from an EMBL/GenBank/DDBJ whole genome shotgun (WGS) entry which is preliminary data.</text>
</comment>
<dbReference type="Pfam" id="PF06114">
    <property type="entry name" value="Peptidase_M78"/>
    <property type="match status" value="1"/>
</dbReference>
<dbReference type="RefSeq" id="WP_009535394.1">
    <property type="nucleotide sequence ID" value="NZ_KE148312.1"/>
</dbReference>
<feature type="domain" description="IrrE N-terminal-like" evidence="1">
    <location>
        <begin position="30"/>
        <end position="148"/>
    </location>
</feature>
<dbReference type="InterPro" id="IPR010359">
    <property type="entry name" value="IrrE_HExxH"/>
</dbReference>
<dbReference type="Gene3D" id="1.10.10.2910">
    <property type="match status" value="1"/>
</dbReference>
<accession>G9WQB6</accession>
<keyword evidence="3" id="KW-1185">Reference proteome</keyword>
<name>G9WQB6_9FIRM</name>
<evidence type="ECO:0000313" key="2">
    <source>
        <dbReference type="EMBL" id="EHL09576.1"/>
    </source>
</evidence>
<evidence type="ECO:0000313" key="3">
    <source>
        <dbReference type="Proteomes" id="UP000018461"/>
    </source>
</evidence>
<dbReference type="AlphaFoldDB" id="G9WQB6"/>
<sequence>MANDWIYEKANALVKKYFTRDPLELTQILNIHLEEMSDTTVLLGMYQIIQRNRFIFLSSNLHPNIRKVVLAHEIGHDQLHRKYAKKNAFHEVSVFRELNHYEIEANIFAAHLLIDDKEIIRLLENGFVSDRSLADELGVEINLVNLKISELYKMGKLSSSPCTIERPKADFLKNYNPINCSEVQ</sequence>
<proteinExistence type="predicted"/>
<dbReference type="Proteomes" id="UP000018461">
    <property type="component" value="Unassembled WGS sequence"/>
</dbReference>
<dbReference type="PATRIC" id="fig|796943.3.peg.2011"/>
<dbReference type="EMBL" id="AFZC02000002">
    <property type="protein sequence ID" value="EHL09576.1"/>
    <property type="molecule type" value="Genomic_DNA"/>
</dbReference>
<reference evidence="2" key="1">
    <citation type="submission" date="2011-08" db="EMBL/GenBank/DDBJ databases">
        <authorList>
            <consortium name="The Broad Institute Genome Sequencing Platform"/>
            <person name="Earl A."/>
            <person name="Ward D."/>
            <person name="Feldgarden M."/>
            <person name="Gevers D."/>
            <person name="Sizova M."/>
            <person name="Hazen A."/>
            <person name="Epstein S."/>
            <person name="Young S.K."/>
            <person name="Zeng Q."/>
            <person name="Gargeya S."/>
            <person name="Fitzgerald M."/>
            <person name="Haas B."/>
            <person name="Abouelleil A."/>
            <person name="Alvarado L."/>
            <person name="Arachchi H.M."/>
            <person name="Berlin A."/>
            <person name="Brown A."/>
            <person name="Chapman S.B."/>
            <person name="Chen Z."/>
            <person name="Dunbar C."/>
            <person name="Freedman E."/>
            <person name="Gearin G."/>
            <person name="Gellesch M."/>
            <person name="Goldberg J."/>
            <person name="Griggs A."/>
            <person name="Gujja S."/>
            <person name="Heiman D."/>
            <person name="Howarth C."/>
            <person name="Larson L."/>
            <person name="Lui A."/>
            <person name="MacDonald P.J.P."/>
            <person name="Montmayeur A."/>
            <person name="Murphy C."/>
            <person name="Neiman D."/>
            <person name="Pearson M."/>
            <person name="Priest M."/>
            <person name="Roberts A."/>
            <person name="Saif S."/>
            <person name="Shea T."/>
            <person name="Shenoy N."/>
            <person name="Sisk P."/>
            <person name="Stolte C."/>
            <person name="Sykes S."/>
            <person name="Wortman J."/>
            <person name="Nusbaum C."/>
            <person name="Birren B."/>
        </authorList>
    </citation>
    <scope>NUCLEOTIDE SEQUENCE</scope>
    <source>
        <strain evidence="2">ACB1</strain>
    </source>
</reference>
<organism evidence="2 3">
    <name type="scientific">Oribacterium parvum ACB1</name>
    <dbReference type="NCBI Taxonomy" id="796943"/>
    <lineage>
        <taxon>Bacteria</taxon>
        <taxon>Bacillati</taxon>
        <taxon>Bacillota</taxon>
        <taxon>Clostridia</taxon>
        <taxon>Lachnospirales</taxon>
        <taxon>Lachnospiraceae</taxon>
        <taxon>Oribacterium</taxon>
    </lineage>
</organism>
<protein>
    <recommendedName>
        <fullName evidence="1">IrrE N-terminal-like domain-containing protein</fullName>
    </recommendedName>
</protein>
<dbReference type="HOGENOM" id="CLU_122894_0_0_9"/>
<gene>
    <name evidence="2" type="ORF">HMPREF9625_01549</name>
</gene>
<dbReference type="STRING" id="796943.HMPREF9625_01549"/>
<evidence type="ECO:0000259" key="1">
    <source>
        <dbReference type="Pfam" id="PF06114"/>
    </source>
</evidence>
<reference evidence="2" key="2">
    <citation type="submission" date="2013-03" db="EMBL/GenBank/DDBJ databases">
        <title>The Genome Sequence of Oribacterium sp. ACB1.</title>
        <authorList>
            <consortium name="The Broad Institute Genomics Platform"/>
            <consortium name="The Broad Institute Genome Sequencing Center for Infectious Disease"/>
            <person name="Earl A."/>
            <person name="Ward D."/>
            <person name="Feldgarden M."/>
            <person name="Gevers D."/>
            <person name="Sizova M."/>
            <person name="Hazen A."/>
            <person name="Epstein S."/>
            <person name="Walker B."/>
            <person name="Young S."/>
            <person name="Zeng Q."/>
            <person name="Gargeya S."/>
            <person name="Fitzgerald M."/>
            <person name="Haas B."/>
            <person name="Abouelleil A."/>
            <person name="Allen A.W."/>
            <person name="Alvarado L."/>
            <person name="Arachchi H.M."/>
            <person name="Berlin A.M."/>
            <person name="Chapman S.B."/>
            <person name="Gainer-Dewar J."/>
            <person name="Goldberg J."/>
            <person name="Griggs A."/>
            <person name="Gujja S."/>
            <person name="Hansen M."/>
            <person name="Howarth C."/>
            <person name="Imamovic A."/>
            <person name="Ireland A."/>
            <person name="Larimer J."/>
            <person name="McCowan C."/>
            <person name="Murphy C."/>
            <person name="Pearson M."/>
            <person name="Poon T.W."/>
            <person name="Priest M."/>
            <person name="Roberts A."/>
            <person name="Saif S."/>
            <person name="Shea T."/>
            <person name="Sisk P."/>
            <person name="Sykes S."/>
            <person name="Wortman J."/>
            <person name="Nusbaum C."/>
            <person name="Birren B."/>
        </authorList>
    </citation>
    <scope>NUCLEOTIDE SEQUENCE [LARGE SCALE GENOMIC DNA]</scope>
    <source>
        <strain evidence="2">ACB1</strain>
    </source>
</reference>